<evidence type="ECO:0000313" key="2">
    <source>
        <dbReference type="EMBL" id="MFH5209834.1"/>
    </source>
</evidence>
<dbReference type="Proteomes" id="UP001609175">
    <property type="component" value="Unassembled WGS sequence"/>
</dbReference>
<evidence type="ECO:0000313" key="7">
    <source>
        <dbReference type="Proteomes" id="UP001609219"/>
    </source>
</evidence>
<dbReference type="RefSeq" id="WP_395115535.1">
    <property type="nucleotide sequence ID" value="NZ_JBIMSN010000154.1"/>
</dbReference>
<evidence type="ECO:0008006" key="8">
    <source>
        <dbReference type="Google" id="ProtNLM"/>
    </source>
</evidence>
<keyword evidence="1" id="KW-0732">Signal</keyword>
<evidence type="ECO:0000313" key="6">
    <source>
        <dbReference type="Proteomes" id="UP001609176"/>
    </source>
</evidence>
<sequence length="474" mass="47717">MWCTRVLLPVVAVALVAGVGPSAATPTWGPLAPANPYLGPIGTSTMHGDAGSSDATPLAGPGSGPVTVQALPLGAACPTILQGSDSLVVALCTSIVGQIPTVYLIDPRGPIPLAQIALPKGSLLGGVYAYLDNGDRLVVVDGERRLVRVAHHATTDGGRQLSIDEAIDLTGAIPNGDNVTGLAPDWRGNVWFATGSGIVGVVDATGVARTLALPAGEQVSNSISTSPTGTAVATTAALYELVADETGRPQVRWRAAYDRGLGRKPGQLGWGTGSTPTYFGPQTGSEYVTIVDNAADAVELLVFRSGTGEPVCAVPVLARGGPGSENSPVGVGGSVFVAGTYGYPYPTVPEGAGPAVPSSAPFSGGMTRVDVSAAGQCSVLWDNRIRSAAVPHLSIADGLLYTVVRRSLPGAGDVTTPLDGFAFAVLDPNSGAVLATEELPGTLAGDTLQMSALISAAGDYLQGTVTGLVAVRPG</sequence>
<keyword evidence="7" id="KW-1185">Reference proteome</keyword>
<reference evidence="5 6" key="1">
    <citation type="submission" date="2024-10" db="EMBL/GenBank/DDBJ databases">
        <authorList>
            <person name="Riesco R."/>
        </authorList>
    </citation>
    <scope>NUCLEOTIDE SEQUENCE [LARGE SCALE GENOMIC DNA]</scope>
    <source>
        <strain evidence="4 6">NCIMB 15448</strain>
        <strain evidence="2 5">NCIMB 15449</strain>
        <strain evidence="3 7">NCIMB 15450</strain>
    </source>
</reference>
<dbReference type="EMBL" id="JBIMSO010000058">
    <property type="protein sequence ID" value="MFH5209834.1"/>
    <property type="molecule type" value="Genomic_DNA"/>
</dbReference>
<feature type="chain" id="PRO_5045033544" description="6-phosphogluconolactonase (Cycloisomerase 2 family)" evidence="1">
    <location>
        <begin position="25"/>
        <end position="474"/>
    </location>
</feature>
<proteinExistence type="predicted"/>
<feature type="signal peptide" evidence="1">
    <location>
        <begin position="1"/>
        <end position="24"/>
    </location>
</feature>
<gene>
    <name evidence="4" type="ORF">ACHIPV_11180</name>
    <name evidence="2" type="ORF">ACHIPZ_16765</name>
    <name evidence="3" type="ORF">ACHIRB_28995</name>
</gene>
<dbReference type="EMBL" id="JBIMSN010000154">
    <property type="protein sequence ID" value="MFH5232572.1"/>
    <property type="molecule type" value="Genomic_DNA"/>
</dbReference>
<accession>A0ABW7JTE7</accession>
<dbReference type="Proteomes" id="UP001609219">
    <property type="component" value="Unassembled WGS sequence"/>
</dbReference>
<evidence type="ECO:0000313" key="3">
    <source>
        <dbReference type="EMBL" id="MFH5232572.1"/>
    </source>
</evidence>
<evidence type="ECO:0000313" key="5">
    <source>
        <dbReference type="Proteomes" id="UP001609175"/>
    </source>
</evidence>
<dbReference type="SUPFAM" id="SSF63825">
    <property type="entry name" value="YWTD domain"/>
    <property type="match status" value="1"/>
</dbReference>
<comment type="caution">
    <text evidence="2">The sequence shown here is derived from an EMBL/GenBank/DDBJ whole genome shotgun (WGS) entry which is preliminary data.</text>
</comment>
<protein>
    <recommendedName>
        <fullName evidence="8">6-phosphogluconolactonase (Cycloisomerase 2 family)</fullName>
    </recommendedName>
</protein>
<name>A0ABW7JTE7_9NOCA</name>
<dbReference type="Proteomes" id="UP001609176">
    <property type="component" value="Unassembled WGS sequence"/>
</dbReference>
<organism evidence="2 5">
    <name type="scientific">Antrihabitans spumae</name>
    <dbReference type="NCBI Taxonomy" id="3373370"/>
    <lineage>
        <taxon>Bacteria</taxon>
        <taxon>Bacillati</taxon>
        <taxon>Actinomycetota</taxon>
        <taxon>Actinomycetes</taxon>
        <taxon>Mycobacteriales</taxon>
        <taxon>Nocardiaceae</taxon>
        <taxon>Antrihabitans</taxon>
    </lineage>
</organism>
<evidence type="ECO:0000256" key="1">
    <source>
        <dbReference type="SAM" id="SignalP"/>
    </source>
</evidence>
<evidence type="ECO:0000313" key="4">
    <source>
        <dbReference type="EMBL" id="MFH5242441.1"/>
    </source>
</evidence>
<dbReference type="EMBL" id="JBIMSP010000014">
    <property type="protein sequence ID" value="MFH5242441.1"/>
    <property type="molecule type" value="Genomic_DNA"/>
</dbReference>